<feature type="transmembrane region" description="Helical" evidence="1">
    <location>
        <begin position="6"/>
        <end position="28"/>
    </location>
</feature>
<evidence type="ECO:0000259" key="2">
    <source>
        <dbReference type="Pfam" id="PF13488"/>
    </source>
</evidence>
<name>A0A1I7UWD8_9PELO</name>
<protein>
    <submittedName>
        <fullName evidence="4">Glycine zipper family protein</fullName>
    </submittedName>
</protein>
<proteinExistence type="predicted"/>
<dbReference type="AlphaFoldDB" id="A0A1I7UWD8"/>
<dbReference type="WBParaSite" id="Csp11.Scaffold630.g20009.t1">
    <property type="protein sequence ID" value="Csp11.Scaffold630.g20009.t1"/>
    <property type="gene ID" value="Csp11.Scaffold630.g20009"/>
</dbReference>
<dbReference type="InterPro" id="IPR039567">
    <property type="entry name" value="Gly-zipper"/>
</dbReference>
<keyword evidence="1" id="KW-0812">Transmembrane</keyword>
<feature type="domain" description="Glycine zipper" evidence="2">
    <location>
        <begin position="179"/>
        <end position="216"/>
    </location>
</feature>
<dbReference type="Pfam" id="PF13488">
    <property type="entry name" value="Gly-zipper_Omp"/>
    <property type="match status" value="1"/>
</dbReference>
<dbReference type="eggNOG" id="ENOG502TIFR">
    <property type="taxonomic scope" value="Eukaryota"/>
</dbReference>
<evidence type="ECO:0000313" key="3">
    <source>
        <dbReference type="Proteomes" id="UP000095282"/>
    </source>
</evidence>
<keyword evidence="1" id="KW-0472">Membrane</keyword>
<dbReference type="Proteomes" id="UP000095282">
    <property type="component" value="Unplaced"/>
</dbReference>
<dbReference type="PANTHER" id="PTHR21525">
    <property type="entry name" value="MOTILE SPERM PROTEIN"/>
    <property type="match status" value="1"/>
</dbReference>
<organism evidence="3 4">
    <name type="scientific">Caenorhabditis tropicalis</name>
    <dbReference type="NCBI Taxonomy" id="1561998"/>
    <lineage>
        <taxon>Eukaryota</taxon>
        <taxon>Metazoa</taxon>
        <taxon>Ecdysozoa</taxon>
        <taxon>Nematoda</taxon>
        <taxon>Chromadorea</taxon>
        <taxon>Rhabditida</taxon>
        <taxon>Rhabditina</taxon>
        <taxon>Rhabditomorpha</taxon>
        <taxon>Rhabditoidea</taxon>
        <taxon>Rhabditidae</taxon>
        <taxon>Peloderinae</taxon>
        <taxon>Caenorhabditis</taxon>
    </lineage>
</organism>
<evidence type="ECO:0000256" key="1">
    <source>
        <dbReference type="SAM" id="Phobius"/>
    </source>
</evidence>
<keyword evidence="1" id="KW-1133">Transmembrane helix</keyword>
<keyword evidence="3" id="KW-1185">Reference proteome</keyword>
<dbReference type="PANTHER" id="PTHR21525:SF9">
    <property type="entry name" value="CHANNEL_COLICIN DOMAIN-CONTAINING PROTEIN"/>
    <property type="match status" value="1"/>
</dbReference>
<evidence type="ECO:0000313" key="4">
    <source>
        <dbReference type="WBParaSite" id="Csp11.Scaffold630.g20009.t1"/>
    </source>
</evidence>
<sequence>MLSYIFNWILYILKSIFQVFIIVFLILLPFSSEHSDTTHLISNGFYIGAFYNYWNYVIETSGRESNMLVIYDKSREYGIGVFEWWVRLNRPHSNVDYYHLNVNPSISGLKDPHTFIPYPMAYTLQLTGASLRLLNKAAPFVFAAFLIDDYMHFQEIMKQNSSEGVKEGLSIIAKYVVSWHGATFGVYLGTKLLPGVGSLIGSLVGATAGRIIVENMLHALHGK</sequence>
<accession>A0A1I7UWD8</accession>
<reference evidence="4" key="1">
    <citation type="submission" date="2016-11" db="UniProtKB">
        <authorList>
            <consortium name="WormBaseParasite"/>
        </authorList>
    </citation>
    <scope>IDENTIFICATION</scope>
</reference>